<evidence type="ECO:0000313" key="3">
    <source>
        <dbReference type="EMBL" id="ACX97129.1"/>
    </source>
</evidence>
<dbReference type="Proteomes" id="UP000009102">
    <property type="component" value="Chromosome"/>
</dbReference>
<keyword evidence="2" id="KW-0472">Membrane</keyword>
<feature type="transmembrane region" description="Helical" evidence="2">
    <location>
        <begin position="21"/>
        <end position="43"/>
    </location>
</feature>
<sequence>MNKTLNTRRNNTRARQRGQGMTEYIIITALIAIAAIGAVMYFGQTARSQIGGMAEELSGQSATSDIQTAKSAAGQARSEHKQKSLNSYDNSQ</sequence>
<evidence type="ECO:0000313" key="4">
    <source>
        <dbReference type="Proteomes" id="UP000009102"/>
    </source>
</evidence>
<dbReference type="RefSeq" id="WP_012825160.1">
    <property type="nucleotide sequence ID" value="NC_013422.1"/>
</dbReference>
<organism evidence="3 4">
    <name type="scientific">Halothiobacillus neapolitanus (strain ATCC 23641 / DSM 15147 / CIP 104769 / NCIMB 8539 / c2)</name>
    <name type="common">Thiobacillus neapolitanus</name>
    <dbReference type="NCBI Taxonomy" id="555778"/>
    <lineage>
        <taxon>Bacteria</taxon>
        <taxon>Pseudomonadati</taxon>
        <taxon>Pseudomonadota</taxon>
        <taxon>Gammaproteobacteria</taxon>
        <taxon>Chromatiales</taxon>
        <taxon>Halothiobacillaceae</taxon>
        <taxon>Halothiobacillus</taxon>
    </lineage>
</organism>
<evidence type="ECO:0000256" key="1">
    <source>
        <dbReference type="SAM" id="MobiDB-lite"/>
    </source>
</evidence>
<dbReference type="KEGG" id="hna:Hneap_2319"/>
<keyword evidence="2" id="KW-1133">Transmembrane helix</keyword>
<name>D0KX09_HALNC</name>
<feature type="region of interest" description="Disordered" evidence="1">
    <location>
        <begin position="58"/>
        <end position="92"/>
    </location>
</feature>
<protein>
    <recommendedName>
        <fullName evidence="5">Pilus assembly protein</fullName>
    </recommendedName>
</protein>
<accession>D0KX09</accession>
<reference evidence="3 4" key="1">
    <citation type="submission" date="2009-10" db="EMBL/GenBank/DDBJ databases">
        <title>Complete sequence of Halothiobacillus neapolitanus c2.</title>
        <authorList>
            <consortium name="US DOE Joint Genome Institute"/>
            <person name="Lucas S."/>
            <person name="Copeland A."/>
            <person name="Lapidus A."/>
            <person name="Glavina del Rio T."/>
            <person name="Tice H."/>
            <person name="Bruce D."/>
            <person name="Goodwin L."/>
            <person name="Pitluck S."/>
            <person name="Davenport K."/>
            <person name="Brettin T."/>
            <person name="Detter J.C."/>
            <person name="Han C."/>
            <person name="Tapia R."/>
            <person name="Larimer F."/>
            <person name="Land M."/>
            <person name="Hauser L."/>
            <person name="Kyrpides N."/>
            <person name="Mikhailova N."/>
            <person name="Kerfeld C."/>
            <person name="Cannon G."/>
            <person name="Heinhort S."/>
        </authorList>
    </citation>
    <scope>NUCLEOTIDE SEQUENCE [LARGE SCALE GENOMIC DNA]</scope>
    <source>
        <strain evidence="4">ATCC 23641 / c2</strain>
    </source>
</reference>
<evidence type="ECO:0000256" key="2">
    <source>
        <dbReference type="SAM" id="Phobius"/>
    </source>
</evidence>
<dbReference type="eggNOG" id="ENOG50331VM">
    <property type="taxonomic scope" value="Bacteria"/>
</dbReference>
<dbReference type="OrthoDB" id="8780887at2"/>
<keyword evidence="4" id="KW-1185">Reference proteome</keyword>
<evidence type="ECO:0008006" key="5">
    <source>
        <dbReference type="Google" id="ProtNLM"/>
    </source>
</evidence>
<keyword evidence="2" id="KW-0812">Transmembrane</keyword>
<proteinExistence type="predicted"/>
<feature type="compositionally biased region" description="Polar residues" evidence="1">
    <location>
        <begin position="58"/>
        <end position="70"/>
    </location>
</feature>
<dbReference type="AlphaFoldDB" id="D0KX09"/>
<dbReference type="HOGENOM" id="CLU_168123_0_0_6"/>
<gene>
    <name evidence="3" type="ordered locus">Hneap_2319</name>
</gene>
<dbReference type="EMBL" id="CP001801">
    <property type="protein sequence ID" value="ACX97129.1"/>
    <property type="molecule type" value="Genomic_DNA"/>
</dbReference>